<dbReference type="EMBL" id="VLKZ01000003">
    <property type="protein sequence ID" value="TWI58120.1"/>
    <property type="molecule type" value="Genomic_DNA"/>
</dbReference>
<dbReference type="Pfam" id="PF01381">
    <property type="entry name" value="HTH_3"/>
    <property type="match status" value="1"/>
</dbReference>
<name>A0A562QPJ4_9BACI</name>
<keyword evidence="1" id="KW-0238">DNA-binding</keyword>
<dbReference type="GO" id="GO:0003700">
    <property type="term" value="F:DNA-binding transcription factor activity"/>
    <property type="evidence" value="ECO:0007669"/>
    <property type="project" value="TreeGrafter"/>
</dbReference>
<dbReference type="Pfam" id="PF08671">
    <property type="entry name" value="SinI"/>
    <property type="match status" value="1"/>
</dbReference>
<dbReference type="Proteomes" id="UP000315711">
    <property type="component" value="Unassembled WGS sequence"/>
</dbReference>
<keyword evidence="5" id="KW-1185">Reference proteome</keyword>
<comment type="caution">
    <text evidence="4">The sequence shown here is derived from an EMBL/GenBank/DDBJ whole genome shotgun (WGS) entry which is preliminary data.</text>
</comment>
<dbReference type="CDD" id="cd00093">
    <property type="entry name" value="HTH_XRE"/>
    <property type="match status" value="1"/>
</dbReference>
<sequence>MIGEQVKKYRLEKGLSLSELAEKAGVAKSYLSSIERNIQSNPSIHFLEKVAAVLGVAVETLLNEGKDNREEKLDAAWIELVKEAMDSGISKEQFREYLEFNKWKIEKSDK</sequence>
<dbReference type="InterPro" id="IPR001387">
    <property type="entry name" value="Cro/C1-type_HTH"/>
</dbReference>
<dbReference type="PANTHER" id="PTHR46797:SF13">
    <property type="entry name" value="HTH-TYPE TRANSCRIPTIONAL REGULATOR SINR"/>
    <property type="match status" value="1"/>
</dbReference>
<dbReference type="SMART" id="SM00530">
    <property type="entry name" value="HTH_XRE"/>
    <property type="match status" value="1"/>
</dbReference>
<dbReference type="PROSITE" id="PS50943">
    <property type="entry name" value="HTH_CROC1"/>
    <property type="match status" value="1"/>
</dbReference>
<dbReference type="RefSeq" id="WP_144449776.1">
    <property type="nucleotide sequence ID" value="NZ_VLKZ01000003.1"/>
</dbReference>
<evidence type="ECO:0000313" key="5">
    <source>
        <dbReference type="Proteomes" id="UP000315711"/>
    </source>
</evidence>
<dbReference type="SUPFAM" id="SSF47406">
    <property type="entry name" value="SinR repressor dimerisation domain-like"/>
    <property type="match status" value="1"/>
</dbReference>
<dbReference type="SUPFAM" id="SSF47413">
    <property type="entry name" value="lambda repressor-like DNA-binding domains"/>
    <property type="match status" value="1"/>
</dbReference>
<dbReference type="GO" id="GO:0005829">
    <property type="term" value="C:cytosol"/>
    <property type="evidence" value="ECO:0007669"/>
    <property type="project" value="TreeGrafter"/>
</dbReference>
<organism evidence="4 5">
    <name type="scientific">Halalkalibacter nanhaiisediminis</name>
    <dbReference type="NCBI Taxonomy" id="688079"/>
    <lineage>
        <taxon>Bacteria</taxon>
        <taxon>Bacillati</taxon>
        <taxon>Bacillota</taxon>
        <taxon>Bacilli</taxon>
        <taxon>Bacillales</taxon>
        <taxon>Bacillaceae</taxon>
        <taxon>Halalkalibacter</taxon>
    </lineage>
</organism>
<accession>A0A562QPJ4</accession>
<dbReference type="GO" id="GO:0046983">
    <property type="term" value="F:protein dimerization activity"/>
    <property type="evidence" value="ECO:0007669"/>
    <property type="project" value="InterPro"/>
</dbReference>
<dbReference type="Gene3D" id="1.10.260.40">
    <property type="entry name" value="lambda repressor-like DNA-binding domains"/>
    <property type="match status" value="1"/>
</dbReference>
<gene>
    <name evidence="4" type="ORF">IQ10_01451</name>
</gene>
<protein>
    <submittedName>
        <fullName evidence="4">XRE family transcriptional regulator of biofilm formation</fullName>
    </submittedName>
</protein>
<evidence type="ECO:0000313" key="4">
    <source>
        <dbReference type="EMBL" id="TWI58120.1"/>
    </source>
</evidence>
<reference evidence="4 5" key="1">
    <citation type="journal article" date="2015" name="Stand. Genomic Sci.">
        <title>Genomic Encyclopedia of Bacterial and Archaeal Type Strains, Phase III: the genomes of soil and plant-associated and newly described type strains.</title>
        <authorList>
            <person name="Whitman W.B."/>
            <person name="Woyke T."/>
            <person name="Klenk H.P."/>
            <person name="Zhou Y."/>
            <person name="Lilburn T.G."/>
            <person name="Beck B.J."/>
            <person name="De Vos P."/>
            <person name="Vandamme P."/>
            <person name="Eisen J.A."/>
            <person name="Garrity G."/>
            <person name="Hugenholtz P."/>
            <person name="Kyrpides N.C."/>
        </authorList>
    </citation>
    <scope>NUCLEOTIDE SEQUENCE [LARGE SCALE GENOMIC DNA]</scope>
    <source>
        <strain evidence="4 5">CGMCC 1.10116</strain>
    </source>
</reference>
<dbReference type="PROSITE" id="PS51500">
    <property type="entry name" value="SIN"/>
    <property type="match status" value="1"/>
</dbReference>
<dbReference type="GO" id="GO:0003677">
    <property type="term" value="F:DNA binding"/>
    <property type="evidence" value="ECO:0007669"/>
    <property type="project" value="UniProtKB-KW"/>
</dbReference>
<dbReference type="OrthoDB" id="1859224at2"/>
<feature type="domain" description="HTH cro/C1-type" evidence="2">
    <location>
        <begin position="6"/>
        <end position="61"/>
    </location>
</feature>
<evidence type="ECO:0000256" key="1">
    <source>
        <dbReference type="ARBA" id="ARBA00023125"/>
    </source>
</evidence>
<evidence type="ECO:0000259" key="2">
    <source>
        <dbReference type="PROSITE" id="PS50943"/>
    </source>
</evidence>
<dbReference type="AlphaFoldDB" id="A0A562QPJ4"/>
<evidence type="ECO:0000259" key="3">
    <source>
        <dbReference type="PROSITE" id="PS51500"/>
    </source>
</evidence>
<dbReference type="InterPro" id="IPR010982">
    <property type="entry name" value="Lambda_DNA-bd_dom_sf"/>
</dbReference>
<feature type="domain" description="Sin" evidence="3">
    <location>
        <begin position="64"/>
        <end position="102"/>
    </location>
</feature>
<proteinExistence type="predicted"/>
<dbReference type="PANTHER" id="PTHR46797">
    <property type="entry name" value="HTH-TYPE TRANSCRIPTIONAL REGULATOR"/>
    <property type="match status" value="1"/>
</dbReference>
<dbReference type="InterPro" id="IPR010981">
    <property type="entry name" value="SinR/SinI_dimer_dom"/>
</dbReference>
<dbReference type="InterPro" id="IPR050807">
    <property type="entry name" value="TransReg_Diox_bact_type"/>
</dbReference>
<dbReference type="InterPro" id="IPR036281">
    <property type="entry name" value="SinR/SinI_dimer_dom_sf"/>
</dbReference>